<evidence type="ECO:0000313" key="2">
    <source>
        <dbReference type="Proteomes" id="UP000183015"/>
    </source>
</evidence>
<reference evidence="2" key="1">
    <citation type="submission" date="2016-10" db="EMBL/GenBank/DDBJ databases">
        <authorList>
            <person name="Varghese N."/>
        </authorList>
    </citation>
    <scope>NUCLEOTIDE SEQUENCE [LARGE SCALE GENOMIC DNA]</scope>
    <source>
        <strain evidence="2">DSM 45096 / BCRC 16803 / CGMCC 4.1857 / CIP 109030 / JCM 12277 / KCTC 19219 / NBRC 100920 / 33214</strain>
    </source>
</reference>
<dbReference type="EMBL" id="FOAZ01000001">
    <property type="protein sequence ID" value="SEK28333.1"/>
    <property type="molecule type" value="Genomic_DNA"/>
</dbReference>
<dbReference type="OrthoDB" id="3873606at2"/>
<dbReference type="Proteomes" id="UP000183015">
    <property type="component" value="Unassembled WGS sequence"/>
</dbReference>
<dbReference type="eggNOG" id="ENOG502ZQ8Z">
    <property type="taxonomic scope" value="Bacteria"/>
</dbReference>
<proteinExistence type="predicted"/>
<sequence>MVLPISAAVLMMIIVGILIKRSGLKAWHAFACTLLGFYLASSSIAPSIKTVTTSVAGMLTGIKL</sequence>
<protein>
    <submittedName>
        <fullName evidence="1">Uncharacterized protein</fullName>
    </submittedName>
</protein>
<dbReference type="AlphaFoldDB" id="A0A1H7FQG7"/>
<organism evidence="1 2">
    <name type="scientific">Streptacidiphilus jiangxiensis</name>
    <dbReference type="NCBI Taxonomy" id="235985"/>
    <lineage>
        <taxon>Bacteria</taxon>
        <taxon>Bacillati</taxon>
        <taxon>Actinomycetota</taxon>
        <taxon>Actinomycetes</taxon>
        <taxon>Kitasatosporales</taxon>
        <taxon>Streptomycetaceae</taxon>
        <taxon>Streptacidiphilus</taxon>
    </lineage>
</organism>
<accession>A0A1H7FQG7</accession>
<evidence type="ECO:0000313" key="1">
    <source>
        <dbReference type="EMBL" id="SEK28333.1"/>
    </source>
</evidence>
<keyword evidence="2" id="KW-1185">Reference proteome</keyword>
<gene>
    <name evidence="1" type="ORF">SAMN05414137_101365</name>
</gene>
<name>A0A1H7FQG7_STRJI</name>
<dbReference type="STRING" id="235985.SAMN05414137_101365"/>
<dbReference type="RefSeq" id="WP_042442284.1">
    <property type="nucleotide sequence ID" value="NZ_BBPN01000002.1"/>
</dbReference>